<dbReference type="EMBL" id="JAHMHS010000240">
    <property type="protein sequence ID" value="KAK1705626.1"/>
    <property type="molecule type" value="Genomic_DNA"/>
</dbReference>
<keyword evidence="2" id="KW-1185">Reference proteome</keyword>
<sequence>MAAQANTHNNGPIDHNDLNEWKGRFNDVLARPSEHINSKSHPETSRPWHNSFFSCFSPIDLCAITCCVPCVTFGKTHHRLRKNGSLQGYEPINTSCLMFWGSTCFGLHWIPLALQRANLREKHSLEGSCLVDLATACCCGCCDLIQQEKEAEFRETEAATAHAGKGYEANAAMSVPV</sequence>
<dbReference type="GeneID" id="85385595"/>
<gene>
    <name evidence="1" type="ORF">BDZ83DRAFT_208137</name>
</gene>
<accession>A0AAD8UBB9</accession>
<dbReference type="PANTHER" id="PTHR15907">
    <property type="entry name" value="DUF614 FAMILY PROTEIN-RELATED"/>
    <property type="match status" value="1"/>
</dbReference>
<protein>
    <submittedName>
        <fullName evidence="1">PLAC8 family-domain-containing protein</fullName>
    </submittedName>
</protein>
<proteinExistence type="predicted"/>
<evidence type="ECO:0000313" key="1">
    <source>
        <dbReference type="EMBL" id="KAK1705626.1"/>
    </source>
</evidence>
<dbReference type="Pfam" id="PF04749">
    <property type="entry name" value="PLAC8"/>
    <property type="match status" value="1"/>
</dbReference>
<dbReference type="AlphaFoldDB" id="A0AAD8UBB9"/>
<dbReference type="Proteomes" id="UP001244207">
    <property type="component" value="Unassembled WGS sequence"/>
</dbReference>
<dbReference type="InterPro" id="IPR006461">
    <property type="entry name" value="PLAC_motif_containing"/>
</dbReference>
<dbReference type="NCBIfam" id="TIGR01571">
    <property type="entry name" value="A_thal_Cys_rich"/>
    <property type="match status" value="1"/>
</dbReference>
<name>A0AAD8UBB9_GLOAC</name>
<reference evidence="1" key="1">
    <citation type="submission" date="2021-12" db="EMBL/GenBank/DDBJ databases">
        <title>Comparative genomics, transcriptomics and evolutionary studies reveal genomic signatures of adaptation to plant cell wall in hemibiotrophic fungi.</title>
        <authorList>
            <consortium name="DOE Joint Genome Institute"/>
            <person name="Baroncelli R."/>
            <person name="Diaz J.F."/>
            <person name="Benocci T."/>
            <person name="Peng M."/>
            <person name="Battaglia E."/>
            <person name="Haridas S."/>
            <person name="Andreopoulos W."/>
            <person name="Labutti K."/>
            <person name="Pangilinan J."/>
            <person name="Floch G.L."/>
            <person name="Makela M.R."/>
            <person name="Henrissat B."/>
            <person name="Grigoriev I.V."/>
            <person name="Crouch J.A."/>
            <person name="De Vries R.P."/>
            <person name="Sukno S.A."/>
            <person name="Thon M.R."/>
        </authorList>
    </citation>
    <scope>NUCLEOTIDE SEQUENCE</scope>
    <source>
        <strain evidence="1">CBS 112980</strain>
    </source>
</reference>
<evidence type="ECO:0000313" key="2">
    <source>
        <dbReference type="Proteomes" id="UP001244207"/>
    </source>
</evidence>
<comment type="caution">
    <text evidence="1">The sequence shown here is derived from an EMBL/GenBank/DDBJ whole genome shotgun (WGS) entry which is preliminary data.</text>
</comment>
<dbReference type="RefSeq" id="XP_060357650.1">
    <property type="nucleotide sequence ID" value="XM_060501696.1"/>
</dbReference>
<organism evidence="1 2">
    <name type="scientific">Glomerella acutata</name>
    <name type="common">Colletotrichum acutatum</name>
    <dbReference type="NCBI Taxonomy" id="27357"/>
    <lineage>
        <taxon>Eukaryota</taxon>
        <taxon>Fungi</taxon>
        <taxon>Dikarya</taxon>
        <taxon>Ascomycota</taxon>
        <taxon>Pezizomycotina</taxon>
        <taxon>Sordariomycetes</taxon>
        <taxon>Hypocreomycetidae</taxon>
        <taxon>Glomerellales</taxon>
        <taxon>Glomerellaceae</taxon>
        <taxon>Colletotrichum</taxon>
        <taxon>Colletotrichum acutatum species complex</taxon>
    </lineage>
</organism>